<evidence type="ECO:0000313" key="5">
    <source>
        <dbReference type="EMBL" id="KAF2770591.1"/>
    </source>
</evidence>
<sequence length="456" mass="49187">MTTTTTQEKPFQIGTKPRTVVAAKLHINGTSTDSSVLHATLNSEPPTIVKAEGNYLTTSDGVKIFDATGGAAVACIGHCHPRVKQAVIDQLDSVAYCYSPFFTNTASERLAKQLTDSTDGLMSKVFIVSSGTEAVEAGFKLARHYFIVLEGPQTKRYRFIAREQSYHGNTLGSLNVGGHKARKATYLPLLSGNVSHVNAPYPYRRQEEGESDERVGPYTVCAFVAETMSGLILGAVPPPPGYLRAMKAVCDRHGALFFLDEVMSGMGRTGSLHAWQQEGIVPHLQTVAKGLGAGYEPIGALLVTASVVDVLPHGAGSFNHSQTYQGHPVTCAAASEVQQIIQDEQLLRNVQELGPYLGQLLQKRLGQHRHIEIVLDKAYKAPFPVEDKLAARLHATGLHPDFGISLLPGAGVVDGVNGDVIVLAPAYNVTRADTELIVERTLQVVKHVLGDHFEPR</sequence>
<dbReference type="InterPro" id="IPR015421">
    <property type="entry name" value="PyrdxlP-dep_Trfase_major"/>
</dbReference>
<dbReference type="GO" id="GO:0008483">
    <property type="term" value="F:transaminase activity"/>
    <property type="evidence" value="ECO:0007669"/>
    <property type="project" value="InterPro"/>
</dbReference>
<dbReference type="SUPFAM" id="SSF53383">
    <property type="entry name" value="PLP-dependent transferases"/>
    <property type="match status" value="1"/>
</dbReference>
<keyword evidence="5" id="KW-0808">Transferase</keyword>
<protein>
    <submittedName>
        <fullName evidence="5">PLP-dependent transferase</fullName>
    </submittedName>
</protein>
<dbReference type="CDD" id="cd00610">
    <property type="entry name" value="OAT_like"/>
    <property type="match status" value="1"/>
</dbReference>
<evidence type="ECO:0000313" key="6">
    <source>
        <dbReference type="Proteomes" id="UP000799436"/>
    </source>
</evidence>
<organism evidence="5 6">
    <name type="scientific">Teratosphaeria nubilosa</name>
    <dbReference type="NCBI Taxonomy" id="161662"/>
    <lineage>
        <taxon>Eukaryota</taxon>
        <taxon>Fungi</taxon>
        <taxon>Dikarya</taxon>
        <taxon>Ascomycota</taxon>
        <taxon>Pezizomycotina</taxon>
        <taxon>Dothideomycetes</taxon>
        <taxon>Dothideomycetidae</taxon>
        <taxon>Mycosphaerellales</taxon>
        <taxon>Teratosphaeriaceae</taxon>
        <taxon>Teratosphaeria</taxon>
    </lineage>
</organism>
<gene>
    <name evidence="5" type="ORF">EJ03DRAFT_373473</name>
</gene>
<comment type="similarity">
    <text evidence="2 4">Belongs to the class-III pyridoxal-phosphate-dependent aminotransferase family.</text>
</comment>
<dbReference type="PANTHER" id="PTHR43094:SF1">
    <property type="entry name" value="AMINOTRANSFERASE CLASS-III"/>
    <property type="match status" value="1"/>
</dbReference>
<dbReference type="Proteomes" id="UP000799436">
    <property type="component" value="Unassembled WGS sequence"/>
</dbReference>
<name>A0A6G1LCC7_9PEZI</name>
<evidence type="ECO:0000256" key="4">
    <source>
        <dbReference type="RuleBase" id="RU003560"/>
    </source>
</evidence>
<proteinExistence type="inferred from homology"/>
<dbReference type="PANTHER" id="PTHR43094">
    <property type="entry name" value="AMINOTRANSFERASE"/>
    <property type="match status" value="1"/>
</dbReference>
<dbReference type="GO" id="GO:0005829">
    <property type="term" value="C:cytosol"/>
    <property type="evidence" value="ECO:0007669"/>
    <property type="project" value="TreeGrafter"/>
</dbReference>
<accession>A0A6G1LCC7</accession>
<dbReference type="OrthoDB" id="5419315at2759"/>
<dbReference type="AlphaFoldDB" id="A0A6G1LCC7"/>
<dbReference type="FunFam" id="3.40.640.10:FF:000004">
    <property type="entry name" value="Acetylornithine aminotransferase"/>
    <property type="match status" value="1"/>
</dbReference>
<keyword evidence="6" id="KW-1185">Reference proteome</keyword>
<keyword evidence="3 4" id="KW-0663">Pyridoxal phosphate</keyword>
<comment type="cofactor">
    <cofactor evidence="1">
        <name>pyridoxal 5'-phosphate</name>
        <dbReference type="ChEBI" id="CHEBI:597326"/>
    </cofactor>
</comment>
<dbReference type="EMBL" id="ML995824">
    <property type="protein sequence ID" value="KAF2770591.1"/>
    <property type="molecule type" value="Genomic_DNA"/>
</dbReference>
<dbReference type="GO" id="GO:0030170">
    <property type="term" value="F:pyridoxal phosphate binding"/>
    <property type="evidence" value="ECO:0007669"/>
    <property type="project" value="InterPro"/>
</dbReference>
<dbReference type="InterPro" id="IPR015424">
    <property type="entry name" value="PyrdxlP-dep_Trfase"/>
</dbReference>
<dbReference type="InterPro" id="IPR015422">
    <property type="entry name" value="PyrdxlP-dep_Trfase_small"/>
</dbReference>
<dbReference type="Gene3D" id="3.90.1150.10">
    <property type="entry name" value="Aspartate Aminotransferase, domain 1"/>
    <property type="match status" value="1"/>
</dbReference>
<dbReference type="Pfam" id="PF00202">
    <property type="entry name" value="Aminotran_3"/>
    <property type="match status" value="1"/>
</dbReference>
<evidence type="ECO:0000256" key="1">
    <source>
        <dbReference type="ARBA" id="ARBA00001933"/>
    </source>
</evidence>
<evidence type="ECO:0000256" key="3">
    <source>
        <dbReference type="ARBA" id="ARBA00022898"/>
    </source>
</evidence>
<dbReference type="Gene3D" id="3.40.640.10">
    <property type="entry name" value="Type I PLP-dependent aspartate aminotransferase-like (Major domain)"/>
    <property type="match status" value="1"/>
</dbReference>
<evidence type="ECO:0000256" key="2">
    <source>
        <dbReference type="ARBA" id="ARBA00008954"/>
    </source>
</evidence>
<dbReference type="InterPro" id="IPR005814">
    <property type="entry name" value="Aminotrans_3"/>
</dbReference>
<reference evidence="5" key="1">
    <citation type="journal article" date="2020" name="Stud. Mycol.">
        <title>101 Dothideomycetes genomes: a test case for predicting lifestyles and emergence of pathogens.</title>
        <authorList>
            <person name="Haridas S."/>
            <person name="Albert R."/>
            <person name="Binder M."/>
            <person name="Bloem J."/>
            <person name="Labutti K."/>
            <person name="Salamov A."/>
            <person name="Andreopoulos B."/>
            <person name="Baker S."/>
            <person name="Barry K."/>
            <person name="Bills G."/>
            <person name="Bluhm B."/>
            <person name="Cannon C."/>
            <person name="Castanera R."/>
            <person name="Culley D."/>
            <person name="Daum C."/>
            <person name="Ezra D."/>
            <person name="Gonzalez J."/>
            <person name="Henrissat B."/>
            <person name="Kuo A."/>
            <person name="Liang C."/>
            <person name="Lipzen A."/>
            <person name="Lutzoni F."/>
            <person name="Magnuson J."/>
            <person name="Mondo S."/>
            <person name="Nolan M."/>
            <person name="Ohm R."/>
            <person name="Pangilinan J."/>
            <person name="Park H.-J."/>
            <person name="Ramirez L."/>
            <person name="Alfaro M."/>
            <person name="Sun H."/>
            <person name="Tritt A."/>
            <person name="Yoshinaga Y."/>
            <person name="Zwiers L.-H."/>
            <person name="Turgeon B."/>
            <person name="Goodwin S."/>
            <person name="Spatafora J."/>
            <person name="Crous P."/>
            <person name="Grigoriev I."/>
        </authorList>
    </citation>
    <scope>NUCLEOTIDE SEQUENCE</scope>
    <source>
        <strain evidence="5">CBS 116005</strain>
    </source>
</reference>